<evidence type="ECO:0000256" key="1">
    <source>
        <dbReference type="PROSITE-ProRule" id="PRU00221"/>
    </source>
</evidence>
<feature type="domain" description="Anaphase-promoting complex subunit 4-like WD40" evidence="2">
    <location>
        <begin position="135"/>
        <end position="208"/>
    </location>
</feature>
<evidence type="ECO:0000259" key="2">
    <source>
        <dbReference type="Pfam" id="PF12894"/>
    </source>
</evidence>
<dbReference type="InterPro" id="IPR001680">
    <property type="entry name" value="WD40_rpt"/>
</dbReference>
<reference evidence="3 4" key="1">
    <citation type="submission" date="2018-08" db="EMBL/GenBank/DDBJ databases">
        <title>Genome and evolution of the arbuscular mycorrhizal fungus Diversispora epigaea (formerly Glomus versiforme) and its bacterial endosymbionts.</title>
        <authorList>
            <person name="Sun X."/>
            <person name="Fei Z."/>
            <person name="Harrison M."/>
        </authorList>
    </citation>
    <scope>NUCLEOTIDE SEQUENCE [LARGE SCALE GENOMIC DNA]</scope>
    <source>
        <strain evidence="3 4">IT104</strain>
    </source>
</reference>
<protein>
    <recommendedName>
        <fullName evidence="2">Anaphase-promoting complex subunit 4-like WD40 domain-containing protein</fullName>
    </recommendedName>
</protein>
<comment type="caution">
    <text evidence="3">The sequence shown here is derived from an EMBL/GenBank/DDBJ whole genome shotgun (WGS) entry which is preliminary data.</text>
</comment>
<feature type="repeat" description="WD" evidence="1">
    <location>
        <begin position="275"/>
        <end position="307"/>
    </location>
</feature>
<proteinExistence type="predicted"/>
<dbReference type="GO" id="GO:0005643">
    <property type="term" value="C:nuclear pore"/>
    <property type="evidence" value="ECO:0007669"/>
    <property type="project" value="TreeGrafter"/>
</dbReference>
<name>A0A397GM00_9GLOM</name>
<dbReference type="EMBL" id="PQFF01000407">
    <property type="protein sequence ID" value="RHZ52072.1"/>
    <property type="molecule type" value="Genomic_DNA"/>
</dbReference>
<dbReference type="STRING" id="1348612.A0A397GM00"/>
<accession>A0A397GM00</accession>
<dbReference type="Pfam" id="PF00400">
    <property type="entry name" value="WD40"/>
    <property type="match status" value="1"/>
</dbReference>
<sequence length="488" mass="55499">MDSLLPAPSSTEVTVAEVDGKLIQLRNASDPSIDFYVRAEGVLFQHLQMPANLIHPDISRITVKDLPSQKSLYGILHNGFMMLIETFYGIQNLVQTLGQSFPPNFISNAIFNTDTQRHMLSLEEELKEYPANLLAWHPYVSIFAIAHKDDAIFLYDLRTETWFPEILENELLQKDITCMSWKPLGGNILAVGCKNGICLWEISLEQKKVSKNGPFRFDAWMRYINYPGHENIVSLAWHPHGSYPLLFIIYYLFIICGSADGSIILWNTSFGNGTILTTNRKVAFLSWSPIGEILFSSFLDGKIEIWETQRWTSKIINVPTPFRHPVQTACWTKDGRVLFLSFCEDQCIRSLSITPNLDVEWLPEEYMSFSIECNGRTVKQLAIDPTGERLVVCFKDTPLLVVFHAKQPTLVPRGSNLLSVQGIVRGPKWREPGEEDTTGETFFMSKPDPKAVSINFAKHFMKGALLSLIWEDGQISFLPFYFRPTTGK</sequence>
<dbReference type="PROSITE" id="PS50082">
    <property type="entry name" value="WD_REPEATS_2"/>
    <property type="match status" value="1"/>
</dbReference>
<organism evidence="3 4">
    <name type="scientific">Diversispora epigaea</name>
    <dbReference type="NCBI Taxonomy" id="1348612"/>
    <lineage>
        <taxon>Eukaryota</taxon>
        <taxon>Fungi</taxon>
        <taxon>Fungi incertae sedis</taxon>
        <taxon>Mucoromycota</taxon>
        <taxon>Glomeromycotina</taxon>
        <taxon>Glomeromycetes</taxon>
        <taxon>Diversisporales</taxon>
        <taxon>Diversisporaceae</taxon>
        <taxon>Diversispora</taxon>
    </lineage>
</organism>
<dbReference type="AlphaFoldDB" id="A0A397GM00"/>
<dbReference type="GO" id="GO:0006913">
    <property type="term" value="P:nucleocytoplasmic transport"/>
    <property type="evidence" value="ECO:0007669"/>
    <property type="project" value="TreeGrafter"/>
</dbReference>
<gene>
    <name evidence="3" type="ORF">Glove_465g27</name>
</gene>
<dbReference type="InterPro" id="IPR036322">
    <property type="entry name" value="WD40_repeat_dom_sf"/>
</dbReference>
<dbReference type="OrthoDB" id="10251741at2759"/>
<dbReference type="InterPro" id="IPR045139">
    <property type="entry name" value="Aladin"/>
</dbReference>
<keyword evidence="1" id="KW-0853">WD repeat</keyword>
<dbReference type="SMART" id="SM00320">
    <property type="entry name" value="WD40"/>
    <property type="match status" value="5"/>
</dbReference>
<dbReference type="InterPro" id="IPR024977">
    <property type="entry name" value="Apc4-like_WD40_dom"/>
</dbReference>
<dbReference type="SUPFAM" id="SSF50978">
    <property type="entry name" value="WD40 repeat-like"/>
    <property type="match status" value="1"/>
</dbReference>
<dbReference type="Proteomes" id="UP000266861">
    <property type="component" value="Unassembled WGS sequence"/>
</dbReference>
<evidence type="ECO:0000313" key="3">
    <source>
        <dbReference type="EMBL" id="RHZ52072.1"/>
    </source>
</evidence>
<keyword evidence="4" id="KW-1185">Reference proteome</keyword>
<evidence type="ECO:0000313" key="4">
    <source>
        <dbReference type="Proteomes" id="UP000266861"/>
    </source>
</evidence>
<dbReference type="PANTHER" id="PTHR14494">
    <property type="entry name" value="ALADIN/ADRACALIN/AAAS"/>
    <property type="match status" value="1"/>
</dbReference>
<dbReference type="Gene3D" id="2.130.10.10">
    <property type="entry name" value="YVTN repeat-like/Quinoprotein amine dehydrogenase"/>
    <property type="match status" value="2"/>
</dbReference>
<dbReference type="Pfam" id="PF12894">
    <property type="entry name" value="ANAPC4_WD40"/>
    <property type="match status" value="1"/>
</dbReference>
<dbReference type="PANTHER" id="PTHR14494:SF0">
    <property type="entry name" value="ALADIN"/>
    <property type="match status" value="1"/>
</dbReference>
<dbReference type="InterPro" id="IPR015943">
    <property type="entry name" value="WD40/YVTN_repeat-like_dom_sf"/>
</dbReference>